<name>A0A5R8ZHA1_9PSED</name>
<organism evidence="1 2">
    <name type="scientific">Pseudomonas mosselii</name>
    <dbReference type="NCBI Taxonomy" id="78327"/>
    <lineage>
        <taxon>Bacteria</taxon>
        <taxon>Pseudomonadati</taxon>
        <taxon>Pseudomonadota</taxon>
        <taxon>Gammaproteobacteria</taxon>
        <taxon>Pseudomonadales</taxon>
        <taxon>Pseudomonadaceae</taxon>
        <taxon>Pseudomonas</taxon>
    </lineage>
</organism>
<proteinExistence type="predicted"/>
<dbReference type="AlphaFoldDB" id="A0A5R8ZHA1"/>
<dbReference type="Proteomes" id="UP000309819">
    <property type="component" value="Unassembled WGS sequence"/>
</dbReference>
<protein>
    <submittedName>
        <fullName evidence="1">Uncharacterized protein</fullName>
    </submittedName>
</protein>
<dbReference type="EMBL" id="VAUO01000001">
    <property type="protein sequence ID" value="TLP65159.1"/>
    <property type="molecule type" value="Genomic_DNA"/>
</dbReference>
<keyword evidence="2" id="KW-1185">Reference proteome</keyword>
<accession>A0A5R8ZHA1</accession>
<comment type="caution">
    <text evidence="1">The sequence shown here is derived from an EMBL/GenBank/DDBJ whole genome shotgun (WGS) entry which is preliminary data.</text>
</comment>
<reference evidence="1 2" key="1">
    <citation type="submission" date="2019-05" db="EMBL/GenBank/DDBJ databases">
        <title>Pseudomonas sp. SC006 isolated from lettuce that can produce HBGAs.</title>
        <authorList>
            <person name="Wang D."/>
            <person name="Liao N."/>
            <person name="Liu D."/>
            <person name="Zhang Z."/>
            <person name="Zou S."/>
        </authorList>
    </citation>
    <scope>NUCLEOTIDE SEQUENCE [LARGE SCALE GENOMIC DNA]</scope>
    <source>
        <strain evidence="1 2">SC006</strain>
    </source>
</reference>
<evidence type="ECO:0000313" key="2">
    <source>
        <dbReference type="Proteomes" id="UP000309819"/>
    </source>
</evidence>
<dbReference type="RefSeq" id="WP_138217782.1">
    <property type="nucleotide sequence ID" value="NZ_VAUO01000001.1"/>
</dbReference>
<gene>
    <name evidence="1" type="ORF">FEM01_02985</name>
</gene>
<dbReference type="OrthoDB" id="9973820at2"/>
<evidence type="ECO:0000313" key="1">
    <source>
        <dbReference type="EMBL" id="TLP65159.1"/>
    </source>
</evidence>
<sequence length="107" mass="12381">MKPTLELEPEKLSKIDRHITCRIAWLENNIGLGSDGIRARWEAYLDSDEALEADADLVGHFGHEALLISRSLRKMYKLKFQGMQWGMPTIEKQLAECSERSKLFFKE</sequence>